<evidence type="ECO:0000256" key="1">
    <source>
        <dbReference type="ARBA" id="ARBA00022679"/>
    </source>
</evidence>
<evidence type="ECO:0000256" key="3">
    <source>
        <dbReference type="ARBA" id="ARBA00022777"/>
    </source>
</evidence>
<dbReference type="SUPFAM" id="SSF56112">
    <property type="entry name" value="Protein kinase-like (PK-like)"/>
    <property type="match status" value="1"/>
</dbReference>
<dbReference type="Proteomes" id="UP000770661">
    <property type="component" value="Unassembled WGS sequence"/>
</dbReference>
<dbReference type="InterPro" id="IPR036860">
    <property type="entry name" value="SH2_dom_sf"/>
</dbReference>
<evidence type="ECO:0000256" key="2">
    <source>
        <dbReference type="ARBA" id="ARBA00022741"/>
    </source>
</evidence>
<dbReference type="InterPro" id="IPR050198">
    <property type="entry name" value="Non-receptor_tyrosine_kinases"/>
</dbReference>
<evidence type="ECO:0000256" key="9">
    <source>
        <dbReference type="PROSITE-ProRule" id="PRU10141"/>
    </source>
</evidence>
<feature type="binding site" evidence="9">
    <location>
        <position position="266"/>
    </location>
    <ligand>
        <name>ATP</name>
        <dbReference type="ChEBI" id="CHEBI:30616"/>
    </ligand>
</feature>
<dbReference type="GO" id="GO:0007435">
    <property type="term" value="P:salivary gland morphogenesis"/>
    <property type="evidence" value="ECO:0007669"/>
    <property type="project" value="UniProtKB-ARBA"/>
</dbReference>
<evidence type="ECO:0000313" key="15">
    <source>
        <dbReference type="Proteomes" id="UP000770661"/>
    </source>
</evidence>
<keyword evidence="15" id="KW-1185">Reference proteome</keyword>
<feature type="region of interest" description="Disordered" evidence="11">
    <location>
        <begin position="24"/>
        <end position="59"/>
    </location>
</feature>
<dbReference type="InterPro" id="IPR036028">
    <property type="entry name" value="SH3-like_dom_sf"/>
</dbReference>
<dbReference type="Gene3D" id="3.30.200.20">
    <property type="entry name" value="Phosphorylase Kinase, domain 1"/>
    <property type="match status" value="1"/>
</dbReference>
<dbReference type="Pfam" id="PF00017">
    <property type="entry name" value="SH2"/>
    <property type="match status" value="1"/>
</dbReference>
<dbReference type="PRINTS" id="PR00401">
    <property type="entry name" value="SH2DOMAIN"/>
</dbReference>
<dbReference type="FunFam" id="3.30.200.20:FF:000053">
    <property type="entry name" value="Tyrosine-protein kinase"/>
    <property type="match status" value="1"/>
</dbReference>
<evidence type="ECO:0000256" key="6">
    <source>
        <dbReference type="ARBA" id="ARBA00023137"/>
    </source>
</evidence>
<keyword evidence="6 10" id="KW-0829">Tyrosine-protein kinase</keyword>
<dbReference type="PANTHER" id="PTHR24418">
    <property type="entry name" value="TYROSINE-PROTEIN KINASE"/>
    <property type="match status" value="1"/>
</dbReference>
<dbReference type="SMART" id="SM00252">
    <property type="entry name" value="SH2"/>
    <property type="match status" value="1"/>
</dbReference>
<keyword evidence="3 10" id="KW-0418">Kinase</keyword>
<keyword evidence="1 10" id="KW-0808">Transferase</keyword>
<dbReference type="GO" id="GO:0002009">
    <property type="term" value="P:morphogenesis of an epithelium"/>
    <property type="evidence" value="ECO:0007669"/>
    <property type="project" value="UniProtKB-ARBA"/>
</dbReference>
<dbReference type="GO" id="GO:0048468">
    <property type="term" value="P:cell development"/>
    <property type="evidence" value="ECO:0007669"/>
    <property type="project" value="UniProtKB-ARBA"/>
</dbReference>
<dbReference type="PROSITE" id="PS00107">
    <property type="entry name" value="PROTEIN_KINASE_ATP"/>
    <property type="match status" value="1"/>
</dbReference>
<dbReference type="Gene3D" id="1.10.510.10">
    <property type="entry name" value="Transferase(Phosphotransferase) domain 1"/>
    <property type="match status" value="1"/>
</dbReference>
<evidence type="ECO:0000259" key="13">
    <source>
        <dbReference type="PROSITE" id="PS50011"/>
    </source>
</evidence>
<sequence length="454" mass="51690">MGVLRVCCSAAVRLCCVRDTGKSEGAALTPAHGGGAGGPNPRYYPEPGRGGTRPAYTSQSHGVDVIRSNSGQEPGTPSTPSRGGRIVLAMYTFQGRSNGELSFEKGDRMEIINDSWYFGKIARKEAEKLLMARGNLRGTFLIRMSEQTSHGYSLSIRDWDSTKGEHVKHYRIKVTDGGSYFITSTQAFRTLNDLVDAYKKNNYGLACLLQYPCPRPQPQKWDLSRETKDQWEIERTALTMIKKLGQGSFGEVWYGMWNNINEVAIKTLRQGAMSPEAFLEEARIMKQLRHRNILVLYAVCTKEEPILIVTEYMCNGALLDLLRNEGERNLKLNDLIYVATQVRNKFPVKWTAPEAMLYNRFTIKSDVWSFGVLLMEVITYGANPYPGMNNREVIERVQSGYRMAKPPRCPDELYKAMLHCWNKDPDMRPTFDFLHHFFDDFQVSSEVPYRDIHD</sequence>
<dbReference type="InterPro" id="IPR011009">
    <property type="entry name" value="Kinase-like_dom_sf"/>
</dbReference>
<evidence type="ECO:0000256" key="10">
    <source>
        <dbReference type="RuleBase" id="RU362096"/>
    </source>
</evidence>
<evidence type="ECO:0000256" key="8">
    <source>
        <dbReference type="PROSITE-ProRule" id="PRU00191"/>
    </source>
</evidence>
<dbReference type="InterPro" id="IPR000980">
    <property type="entry name" value="SH2"/>
</dbReference>
<dbReference type="Pfam" id="PF00069">
    <property type="entry name" value="Pkinase"/>
    <property type="match status" value="1"/>
</dbReference>
<evidence type="ECO:0000256" key="7">
    <source>
        <dbReference type="ARBA" id="ARBA00051245"/>
    </source>
</evidence>
<keyword evidence="4 9" id="KW-0067">ATP-binding</keyword>
<dbReference type="InterPro" id="IPR017441">
    <property type="entry name" value="Protein_kinase_ATP_BS"/>
</dbReference>
<keyword evidence="2 9" id="KW-0547">Nucleotide-binding</keyword>
<organism evidence="14 15">
    <name type="scientific">Chionoecetes opilio</name>
    <name type="common">Atlantic snow crab</name>
    <name type="synonym">Cancer opilio</name>
    <dbReference type="NCBI Taxonomy" id="41210"/>
    <lineage>
        <taxon>Eukaryota</taxon>
        <taxon>Metazoa</taxon>
        <taxon>Ecdysozoa</taxon>
        <taxon>Arthropoda</taxon>
        <taxon>Crustacea</taxon>
        <taxon>Multicrustacea</taxon>
        <taxon>Malacostraca</taxon>
        <taxon>Eumalacostraca</taxon>
        <taxon>Eucarida</taxon>
        <taxon>Decapoda</taxon>
        <taxon>Pleocyemata</taxon>
        <taxon>Brachyura</taxon>
        <taxon>Eubrachyura</taxon>
        <taxon>Majoidea</taxon>
        <taxon>Majidae</taxon>
        <taxon>Chionoecetes</taxon>
    </lineage>
</organism>
<keyword evidence="5 8" id="KW-0727">SH2 domain</keyword>
<reference evidence="14" key="1">
    <citation type="submission" date="2020-07" db="EMBL/GenBank/DDBJ databases">
        <title>The High-quality genome of the commercially important snow crab, Chionoecetes opilio.</title>
        <authorList>
            <person name="Jeong J.-H."/>
            <person name="Ryu S."/>
        </authorList>
    </citation>
    <scope>NUCLEOTIDE SEQUENCE</scope>
    <source>
        <strain evidence="14">MADBK_172401_WGS</strain>
        <tissue evidence="14">Digestive gland</tissue>
    </source>
</reference>
<protein>
    <recommendedName>
        <fullName evidence="10">Tyrosine-protein kinase</fullName>
        <ecNumber evidence="10">2.7.10.2</ecNumber>
    </recommendedName>
</protein>
<dbReference type="OrthoDB" id="28230at2759"/>
<name>A0A8J4YFU0_CHIOP</name>
<dbReference type="SUPFAM" id="SSF50044">
    <property type="entry name" value="SH3-domain"/>
    <property type="match status" value="1"/>
</dbReference>
<evidence type="ECO:0000256" key="11">
    <source>
        <dbReference type="SAM" id="MobiDB-lite"/>
    </source>
</evidence>
<dbReference type="Gene3D" id="2.30.30.40">
    <property type="entry name" value="SH3 Domains"/>
    <property type="match status" value="1"/>
</dbReference>
<dbReference type="GO" id="GO:0030036">
    <property type="term" value="P:actin cytoskeleton organization"/>
    <property type="evidence" value="ECO:0007669"/>
    <property type="project" value="UniProtKB-ARBA"/>
</dbReference>
<evidence type="ECO:0000256" key="5">
    <source>
        <dbReference type="ARBA" id="ARBA00022999"/>
    </source>
</evidence>
<accession>A0A8J4YFU0</accession>
<feature type="domain" description="SH2" evidence="12">
    <location>
        <begin position="116"/>
        <end position="213"/>
    </location>
</feature>
<evidence type="ECO:0000259" key="12">
    <source>
        <dbReference type="PROSITE" id="PS50001"/>
    </source>
</evidence>
<gene>
    <name evidence="14" type="primary">Src64B</name>
    <name evidence="14" type="ORF">GWK47_045082</name>
</gene>
<dbReference type="InterPro" id="IPR000719">
    <property type="entry name" value="Prot_kinase_dom"/>
</dbReference>
<dbReference type="EC" id="2.7.10.2" evidence="10"/>
<evidence type="ECO:0000256" key="4">
    <source>
        <dbReference type="ARBA" id="ARBA00022840"/>
    </source>
</evidence>
<proteinExistence type="inferred from homology"/>
<dbReference type="PROSITE" id="PS50001">
    <property type="entry name" value="SH2"/>
    <property type="match status" value="1"/>
</dbReference>
<dbReference type="SUPFAM" id="SSF55550">
    <property type="entry name" value="SH2 domain"/>
    <property type="match status" value="1"/>
</dbReference>
<dbReference type="GO" id="GO:0005524">
    <property type="term" value="F:ATP binding"/>
    <property type="evidence" value="ECO:0007669"/>
    <property type="project" value="UniProtKB-UniRule"/>
</dbReference>
<dbReference type="FunFam" id="1.10.510.10:FF:000986">
    <property type="entry name" value="Protein tyrosine kinase 2aa"/>
    <property type="match status" value="1"/>
</dbReference>
<evidence type="ECO:0000313" key="14">
    <source>
        <dbReference type="EMBL" id="KAG0722109.1"/>
    </source>
</evidence>
<dbReference type="Gene3D" id="3.30.505.10">
    <property type="entry name" value="SH2 domain"/>
    <property type="match status" value="1"/>
</dbReference>
<dbReference type="AlphaFoldDB" id="A0A8J4YFU0"/>
<dbReference type="PROSITE" id="PS50011">
    <property type="entry name" value="PROTEIN_KINASE_DOM"/>
    <property type="match status" value="1"/>
</dbReference>
<comment type="similarity">
    <text evidence="10">Belongs to the protein kinase superfamily. Tyr protein kinase family.</text>
</comment>
<feature type="domain" description="Protein kinase" evidence="13">
    <location>
        <begin position="238"/>
        <end position="438"/>
    </location>
</feature>
<comment type="caution">
    <text evidence="14">The sequence shown here is derived from an EMBL/GenBank/DDBJ whole genome shotgun (WGS) entry which is preliminary data.</text>
</comment>
<dbReference type="InterPro" id="IPR001245">
    <property type="entry name" value="Ser-Thr/Tyr_kinase_cat_dom"/>
</dbReference>
<dbReference type="GO" id="GO:0004715">
    <property type="term" value="F:non-membrane spanning protein tyrosine kinase activity"/>
    <property type="evidence" value="ECO:0007669"/>
    <property type="project" value="UniProtKB-EC"/>
</dbReference>
<comment type="catalytic activity">
    <reaction evidence="7 10">
        <text>L-tyrosyl-[protein] + ATP = O-phospho-L-tyrosyl-[protein] + ADP + H(+)</text>
        <dbReference type="Rhea" id="RHEA:10596"/>
        <dbReference type="Rhea" id="RHEA-COMP:10136"/>
        <dbReference type="Rhea" id="RHEA-COMP:20101"/>
        <dbReference type="ChEBI" id="CHEBI:15378"/>
        <dbReference type="ChEBI" id="CHEBI:30616"/>
        <dbReference type="ChEBI" id="CHEBI:46858"/>
        <dbReference type="ChEBI" id="CHEBI:61978"/>
        <dbReference type="ChEBI" id="CHEBI:456216"/>
        <dbReference type="EC" id="2.7.10.2"/>
    </reaction>
</comment>
<dbReference type="Pfam" id="PF07714">
    <property type="entry name" value="PK_Tyr_Ser-Thr"/>
    <property type="match status" value="1"/>
</dbReference>
<dbReference type="EMBL" id="JACEEZ010010016">
    <property type="protein sequence ID" value="KAG0722109.1"/>
    <property type="molecule type" value="Genomic_DNA"/>
</dbReference>